<dbReference type="Proteomes" id="UP000095751">
    <property type="component" value="Unassembled WGS sequence"/>
</dbReference>
<dbReference type="InterPro" id="IPR050570">
    <property type="entry name" value="Cell_wall_metabolism_enzyme"/>
</dbReference>
<name>A0A1E7FE98_9STRA</name>
<feature type="domain" description="M23ase beta-sheet core" evidence="1">
    <location>
        <begin position="240"/>
        <end position="346"/>
    </location>
</feature>
<dbReference type="PANTHER" id="PTHR21666">
    <property type="entry name" value="PEPTIDASE-RELATED"/>
    <property type="match status" value="1"/>
</dbReference>
<keyword evidence="3" id="KW-1185">Reference proteome</keyword>
<evidence type="ECO:0000313" key="3">
    <source>
        <dbReference type="Proteomes" id="UP000095751"/>
    </source>
</evidence>
<evidence type="ECO:0000313" key="2">
    <source>
        <dbReference type="EMBL" id="OEU16466.1"/>
    </source>
</evidence>
<feature type="non-terminal residue" evidence="2">
    <location>
        <position position="390"/>
    </location>
</feature>
<dbReference type="InterPro" id="IPR011055">
    <property type="entry name" value="Dup_hybrid_motif"/>
</dbReference>
<dbReference type="OrthoDB" id="204026at2759"/>
<dbReference type="GO" id="GO:0004222">
    <property type="term" value="F:metalloendopeptidase activity"/>
    <property type="evidence" value="ECO:0007669"/>
    <property type="project" value="TreeGrafter"/>
</dbReference>
<dbReference type="SUPFAM" id="SSF51261">
    <property type="entry name" value="Duplicated hybrid motif"/>
    <property type="match status" value="1"/>
</dbReference>
<evidence type="ECO:0000259" key="1">
    <source>
        <dbReference type="Pfam" id="PF01551"/>
    </source>
</evidence>
<gene>
    <name evidence="2" type="ORF">FRACYDRAFT_149653</name>
</gene>
<sequence>TTTKTKQQQQDSSNFVSEAGKGCYIARRRSDNTFDNNGGDGDSCDPDWMIEWEDVNPKDFAVCDCQTIVEVPDIAIDPDEHTLTICNIDDYTKVAYVTIYDTTAVGGHGEKLIPGWTTTDKNDESETETKTEPISCITFIVLCPPRVFAHLCYLINDGDGDGDGANNDQDFISNIRIDSDVSKWNQHSEPNDEHPFRIGFPLNCSNANDNDNNNSSSTSFLCTQGEGGELTHFFSGNLHAIDFRCPVGTELLAVADGIIIASKDINTLTGIAVTNLFTWNSILLQISTQNYDNHDGNDGGPLFVEYVHISKSLVKAGERVKRGQVIGYSGNVGFSPEPHLHFSAFRSDDNEAPTVRILFEKEKNKYDNDSLLTFLPRAGGWYDASGMVDK</sequence>
<dbReference type="AlphaFoldDB" id="A0A1E7FE98"/>
<proteinExistence type="predicted"/>
<dbReference type="CDD" id="cd12797">
    <property type="entry name" value="M23_peptidase"/>
    <property type="match status" value="1"/>
</dbReference>
<dbReference type="Gene3D" id="2.70.70.10">
    <property type="entry name" value="Glucose Permease (Domain IIA)"/>
    <property type="match status" value="1"/>
</dbReference>
<dbReference type="PANTHER" id="PTHR21666:SF270">
    <property type="entry name" value="MUREIN HYDROLASE ACTIVATOR ENVC"/>
    <property type="match status" value="1"/>
</dbReference>
<dbReference type="KEGG" id="fcy:FRACYDRAFT_149653"/>
<dbReference type="Pfam" id="PF01551">
    <property type="entry name" value="Peptidase_M23"/>
    <property type="match status" value="1"/>
</dbReference>
<protein>
    <recommendedName>
        <fullName evidence="1">M23ase beta-sheet core domain-containing protein</fullName>
    </recommendedName>
</protein>
<dbReference type="InterPro" id="IPR016047">
    <property type="entry name" value="M23ase_b-sheet_dom"/>
</dbReference>
<dbReference type="EMBL" id="KV784358">
    <property type="protein sequence ID" value="OEU16466.1"/>
    <property type="molecule type" value="Genomic_DNA"/>
</dbReference>
<accession>A0A1E7FE98</accession>
<feature type="non-terminal residue" evidence="2">
    <location>
        <position position="1"/>
    </location>
</feature>
<reference evidence="2 3" key="1">
    <citation type="submission" date="2016-09" db="EMBL/GenBank/DDBJ databases">
        <title>Extensive genetic diversity and differential bi-allelic expression allows diatom success in the polar Southern Ocean.</title>
        <authorList>
            <consortium name="DOE Joint Genome Institute"/>
            <person name="Mock T."/>
            <person name="Otillar R.P."/>
            <person name="Strauss J."/>
            <person name="Dupont C."/>
            <person name="Frickenhaus S."/>
            <person name="Maumus F."/>
            <person name="Mcmullan M."/>
            <person name="Sanges R."/>
            <person name="Schmutz J."/>
            <person name="Toseland A."/>
            <person name="Valas R."/>
            <person name="Veluchamy A."/>
            <person name="Ward B.J."/>
            <person name="Allen A."/>
            <person name="Barry K."/>
            <person name="Falciatore A."/>
            <person name="Ferrante M."/>
            <person name="Fortunato A.E."/>
            <person name="Gloeckner G."/>
            <person name="Gruber A."/>
            <person name="Hipkin R."/>
            <person name="Janech M."/>
            <person name="Kroth P."/>
            <person name="Leese F."/>
            <person name="Lindquist E."/>
            <person name="Lyon B.R."/>
            <person name="Martin J."/>
            <person name="Mayer C."/>
            <person name="Parker M."/>
            <person name="Quesneville H."/>
            <person name="Raymond J."/>
            <person name="Uhlig C."/>
            <person name="Valentin K.U."/>
            <person name="Worden A.Z."/>
            <person name="Armbrust E.V."/>
            <person name="Bowler C."/>
            <person name="Green B."/>
            <person name="Moulton V."/>
            <person name="Van Oosterhout C."/>
            <person name="Grigoriev I."/>
        </authorList>
    </citation>
    <scope>NUCLEOTIDE SEQUENCE [LARGE SCALE GENOMIC DNA]</scope>
    <source>
        <strain evidence="2 3">CCMP1102</strain>
    </source>
</reference>
<dbReference type="InParanoid" id="A0A1E7FE98"/>
<organism evidence="2 3">
    <name type="scientific">Fragilariopsis cylindrus CCMP1102</name>
    <dbReference type="NCBI Taxonomy" id="635003"/>
    <lineage>
        <taxon>Eukaryota</taxon>
        <taxon>Sar</taxon>
        <taxon>Stramenopiles</taxon>
        <taxon>Ochrophyta</taxon>
        <taxon>Bacillariophyta</taxon>
        <taxon>Bacillariophyceae</taxon>
        <taxon>Bacillariophycidae</taxon>
        <taxon>Bacillariales</taxon>
        <taxon>Bacillariaceae</taxon>
        <taxon>Fragilariopsis</taxon>
    </lineage>
</organism>